<proteinExistence type="predicted"/>
<sequence>MTSQKLLLTKLKSVYFNGKRSYNLTVFYKNNIIF</sequence>
<protein>
    <submittedName>
        <fullName evidence="1">Uncharacterized protein</fullName>
    </submittedName>
</protein>
<name>A0A8S5LJI2_9CAUD</name>
<evidence type="ECO:0000313" key="1">
    <source>
        <dbReference type="EMBL" id="DAD70073.1"/>
    </source>
</evidence>
<dbReference type="EMBL" id="BK015859">
    <property type="protein sequence ID" value="DAD70073.1"/>
    <property type="molecule type" value="Genomic_DNA"/>
</dbReference>
<reference evidence="1" key="1">
    <citation type="journal article" date="2021" name="Proc. Natl. Acad. Sci. U.S.A.">
        <title>A Catalog of Tens of Thousands of Viruses from Human Metagenomes Reveals Hidden Associations with Chronic Diseases.</title>
        <authorList>
            <person name="Tisza M.J."/>
            <person name="Buck C.B."/>
        </authorList>
    </citation>
    <scope>NUCLEOTIDE SEQUENCE</scope>
    <source>
        <strain evidence="1">Ct6F13</strain>
    </source>
</reference>
<organism evidence="1">
    <name type="scientific">Myoviridae sp. ct6F13</name>
    <dbReference type="NCBI Taxonomy" id="2827602"/>
    <lineage>
        <taxon>Viruses</taxon>
        <taxon>Duplodnaviria</taxon>
        <taxon>Heunggongvirae</taxon>
        <taxon>Uroviricota</taxon>
        <taxon>Caudoviricetes</taxon>
    </lineage>
</organism>
<accession>A0A8S5LJI2</accession>